<dbReference type="Gene3D" id="3.40.190.10">
    <property type="entry name" value="Periplasmic binding protein-like II"/>
    <property type="match status" value="1"/>
</dbReference>
<evidence type="ECO:0008006" key="2">
    <source>
        <dbReference type="Google" id="ProtNLM"/>
    </source>
</evidence>
<comment type="caution">
    <text evidence="1">The sequence shown here is derived from an EMBL/GenBank/DDBJ whole genome shotgun (WGS) entry which is preliminary data.</text>
</comment>
<reference evidence="1" key="1">
    <citation type="journal article" date="2014" name="Front. Microbiol.">
        <title>High frequency of phylogenetically diverse reductive dehalogenase-homologous genes in deep subseafloor sedimentary metagenomes.</title>
        <authorList>
            <person name="Kawai M."/>
            <person name="Futagami T."/>
            <person name="Toyoda A."/>
            <person name="Takaki Y."/>
            <person name="Nishi S."/>
            <person name="Hori S."/>
            <person name="Arai W."/>
            <person name="Tsubouchi T."/>
            <person name="Morono Y."/>
            <person name="Uchiyama I."/>
            <person name="Ito T."/>
            <person name="Fujiyama A."/>
            <person name="Inagaki F."/>
            <person name="Takami H."/>
        </authorList>
    </citation>
    <scope>NUCLEOTIDE SEQUENCE</scope>
    <source>
        <strain evidence="1">Expedition CK06-06</strain>
    </source>
</reference>
<organism evidence="1">
    <name type="scientific">marine sediment metagenome</name>
    <dbReference type="NCBI Taxonomy" id="412755"/>
    <lineage>
        <taxon>unclassified sequences</taxon>
        <taxon>metagenomes</taxon>
        <taxon>ecological metagenomes</taxon>
    </lineage>
</organism>
<protein>
    <recommendedName>
        <fullName evidence="2">Solute-binding protein family 5 domain-containing protein</fullName>
    </recommendedName>
</protein>
<dbReference type="Gene3D" id="3.10.105.10">
    <property type="entry name" value="Dipeptide-binding Protein, Domain 3"/>
    <property type="match status" value="1"/>
</dbReference>
<sequence length="82" mass="9651">DEFDELVINAIIYDDLNKQAELYNKASKIAFGDKNDEDRCPGEFPIIPLFYSSRNILIKPWVKGYWSNPFTGPYFYTTYIEK</sequence>
<feature type="non-terminal residue" evidence="1">
    <location>
        <position position="1"/>
    </location>
</feature>
<dbReference type="AlphaFoldDB" id="X1R141"/>
<dbReference type="SUPFAM" id="SSF53850">
    <property type="entry name" value="Periplasmic binding protein-like II"/>
    <property type="match status" value="1"/>
</dbReference>
<gene>
    <name evidence="1" type="ORF">S06H3_61975</name>
</gene>
<accession>X1R141</accession>
<proteinExistence type="predicted"/>
<name>X1R141_9ZZZZ</name>
<evidence type="ECO:0000313" key="1">
    <source>
        <dbReference type="EMBL" id="GAI56830.1"/>
    </source>
</evidence>
<dbReference type="EMBL" id="BARV01040752">
    <property type="protein sequence ID" value="GAI56830.1"/>
    <property type="molecule type" value="Genomic_DNA"/>
</dbReference>